<reference evidence="1 2" key="1">
    <citation type="submission" date="2024-09" db="EMBL/GenBank/DDBJ databases">
        <authorList>
            <person name="Sun Q."/>
            <person name="Mori K."/>
        </authorList>
    </citation>
    <scope>NUCLEOTIDE SEQUENCE [LARGE SCALE GENOMIC DNA]</scope>
    <source>
        <strain evidence="1 2">JCM 3143</strain>
    </source>
</reference>
<accession>A0ABV5S5A6</accession>
<comment type="caution">
    <text evidence="1">The sequence shown here is derived from an EMBL/GenBank/DDBJ whole genome shotgun (WGS) entry which is preliminary data.</text>
</comment>
<organism evidence="1 2">
    <name type="scientific">Nonomuraea helvata</name>
    <dbReference type="NCBI Taxonomy" id="37484"/>
    <lineage>
        <taxon>Bacteria</taxon>
        <taxon>Bacillati</taxon>
        <taxon>Actinomycetota</taxon>
        <taxon>Actinomycetes</taxon>
        <taxon>Streptosporangiales</taxon>
        <taxon>Streptosporangiaceae</taxon>
        <taxon>Nonomuraea</taxon>
    </lineage>
</organism>
<proteinExistence type="predicted"/>
<evidence type="ECO:0000313" key="2">
    <source>
        <dbReference type="Proteomes" id="UP001589532"/>
    </source>
</evidence>
<dbReference type="EMBL" id="JBHMBW010000026">
    <property type="protein sequence ID" value="MFB9626856.1"/>
    <property type="molecule type" value="Genomic_DNA"/>
</dbReference>
<keyword evidence="2" id="KW-1185">Reference proteome</keyword>
<name>A0ABV5S5A6_9ACTN</name>
<gene>
    <name evidence="1" type="ORF">ACFFSA_27540</name>
</gene>
<protein>
    <submittedName>
        <fullName evidence="1">Uncharacterized protein</fullName>
    </submittedName>
</protein>
<dbReference type="RefSeq" id="WP_344998023.1">
    <property type="nucleotide sequence ID" value="NZ_BAAAXV010000009.1"/>
</dbReference>
<dbReference type="Proteomes" id="UP001589532">
    <property type="component" value="Unassembled WGS sequence"/>
</dbReference>
<evidence type="ECO:0000313" key="1">
    <source>
        <dbReference type="EMBL" id="MFB9626856.1"/>
    </source>
</evidence>
<sequence length="95" mass="10966">MADPSAYHGIHPAPVRSGCERVDWSPCVPRTDRVRVRAHTCECLPTVYEMCAAGGLMFIRRIDRKHGQPEIHESTWTRARDVEELWRRLITGETH</sequence>